<dbReference type="PROSITE" id="PS51257">
    <property type="entry name" value="PROKAR_LIPOPROTEIN"/>
    <property type="match status" value="1"/>
</dbReference>
<name>A0A917B512_HALAA</name>
<dbReference type="InterPro" id="IPR021598">
    <property type="entry name" value="DUF3221"/>
</dbReference>
<dbReference type="RefSeq" id="WP_188377473.1">
    <property type="nucleotide sequence ID" value="NZ_BMEL01000002.1"/>
</dbReference>
<feature type="region of interest" description="Disordered" evidence="1">
    <location>
        <begin position="100"/>
        <end position="122"/>
    </location>
</feature>
<dbReference type="Proteomes" id="UP000660110">
    <property type="component" value="Unassembled WGS sequence"/>
</dbReference>
<feature type="signal peptide" evidence="2">
    <location>
        <begin position="1"/>
        <end position="18"/>
    </location>
</feature>
<organism evidence="3 4">
    <name type="scientific">Halobacillus andaensis</name>
    <dbReference type="NCBI Taxonomy" id="1176239"/>
    <lineage>
        <taxon>Bacteria</taxon>
        <taxon>Bacillati</taxon>
        <taxon>Bacillota</taxon>
        <taxon>Bacilli</taxon>
        <taxon>Bacillales</taxon>
        <taxon>Bacillaceae</taxon>
        <taxon>Halobacillus</taxon>
    </lineage>
</organism>
<evidence type="ECO:0000313" key="4">
    <source>
        <dbReference type="Proteomes" id="UP000660110"/>
    </source>
</evidence>
<gene>
    <name evidence="3" type="ORF">GCM10010954_21410</name>
</gene>
<reference evidence="3" key="2">
    <citation type="submission" date="2020-09" db="EMBL/GenBank/DDBJ databases">
        <authorList>
            <person name="Sun Q."/>
            <person name="Zhou Y."/>
        </authorList>
    </citation>
    <scope>NUCLEOTIDE SEQUENCE</scope>
    <source>
        <strain evidence="3">CGMCC 1.12153</strain>
    </source>
</reference>
<accession>A0A917B512</accession>
<keyword evidence="4" id="KW-1185">Reference proteome</keyword>
<evidence type="ECO:0000256" key="1">
    <source>
        <dbReference type="SAM" id="MobiDB-lite"/>
    </source>
</evidence>
<dbReference type="AlphaFoldDB" id="A0A917B512"/>
<keyword evidence="2" id="KW-0732">Signal</keyword>
<evidence type="ECO:0000313" key="3">
    <source>
        <dbReference type="EMBL" id="GGF22292.1"/>
    </source>
</evidence>
<evidence type="ECO:0000256" key="2">
    <source>
        <dbReference type="SAM" id="SignalP"/>
    </source>
</evidence>
<comment type="caution">
    <text evidence="3">The sequence shown here is derived from an EMBL/GenBank/DDBJ whole genome shotgun (WGS) entry which is preliminary data.</text>
</comment>
<feature type="chain" id="PRO_5038670751" description="DUF3221 domain-containing protein" evidence="2">
    <location>
        <begin position="19"/>
        <end position="122"/>
    </location>
</feature>
<evidence type="ECO:0008006" key="5">
    <source>
        <dbReference type="Google" id="ProtNLM"/>
    </source>
</evidence>
<dbReference type="Pfam" id="PF11518">
    <property type="entry name" value="DUF3221"/>
    <property type="match status" value="1"/>
</dbReference>
<protein>
    <recommendedName>
        <fullName evidence="5">DUF3221 domain-containing protein</fullName>
    </recommendedName>
</protein>
<sequence>MRFFVCIFLILLVTTSSACSSLTEKEEDIEKVEGVIVEKDEEENQILVVPDMTEDEIKDKTSEEVIAMAQDREGAYYSISSNSYDNVETGDQVVVYWDRNEGQEDSDPPKRGAEMVEKVTIN</sequence>
<reference evidence="3" key="1">
    <citation type="journal article" date="2014" name="Int. J. Syst. Evol. Microbiol.">
        <title>Complete genome sequence of Corynebacterium casei LMG S-19264T (=DSM 44701T), isolated from a smear-ripened cheese.</title>
        <authorList>
            <consortium name="US DOE Joint Genome Institute (JGI-PGF)"/>
            <person name="Walter F."/>
            <person name="Albersmeier A."/>
            <person name="Kalinowski J."/>
            <person name="Ruckert C."/>
        </authorList>
    </citation>
    <scope>NUCLEOTIDE SEQUENCE</scope>
    <source>
        <strain evidence="3">CGMCC 1.12153</strain>
    </source>
</reference>
<dbReference type="EMBL" id="BMEL01000002">
    <property type="protein sequence ID" value="GGF22292.1"/>
    <property type="molecule type" value="Genomic_DNA"/>
</dbReference>
<proteinExistence type="predicted"/>